<gene>
    <name evidence="2" type="ORF">KIPB_017329</name>
</gene>
<keyword evidence="1" id="KW-0472">Membrane</keyword>
<dbReference type="EMBL" id="BDIP01011467">
    <property type="protein sequence ID" value="GIQ93100.1"/>
    <property type="molecule type" value="Genomic_DNA"/>
</dbReference>
<evidence type="ECO:0000313" key="2">
    <source>
        <dbReference type="EMBL" id="GIQ93100.1"/>
    </source>
</evidence>
<keyword evidence="1" id="KW-0812">Transmembrane</keyword>
<evidence type="ECO:0000313" key="3">
    <source>
        <dbReference type="Proteomes" id="UP000265618"/>
    </source>
</evidence>
<organism evidence="2 3">
    <name type="scientific">Kipferlia bialata</name>
    <dbReference type="NCBI Taxonomy" id="797122"/>
    <lineage>
        <taxon>Eukaryota</taxon>
        <taxon>Metamonada</taxon>
        <taxon>Carpediemonas-like organisms</taxon>
        <taxon>Kipferlia</taxon>
    </lineage>
</organism>
<evidence type="ECO:0000256" key="1">
    <source>
        <dbReference type="SAM" id="Phobius"/>
    </source>
</evidence>
<reference evidence="2 3" key="1">
    <citation type="journal article" date="2018" name="PLoS ONE">
        <title>The draft genome of Kipferlia bialata reveals reductive genome evolution in fornicate parasites.</title>
        <authorList>
            <person name="Tanifuji G."/>
            <person name="Takabayashi S."/>
            <person name="Kume K."/>
            <person name="Takagi M."/>
            <person name="Nakayama T."/>
            <person name="Kamikawa R."/>
            <person name="Inagaki Y."/>
            <person name="Hashimoto T."/>
        </authorList>
    </citation>
    <scope>NUCLEOTIDE SEQUENCE [LARGE SCALE GENOMIC DNA]</scope>
    <source>
        <strain evidence="2">NY0173</strain>
    </source>
</reference>
<dbReference type="Proteomes" id="UP000265618">
    <property type="component" value="Unassembled WGS sequence"/>
</dbReference>
<keyword evidence="3" id="KW-1185">Reference proteome</keyword>
<feature type="transmembrane region" description="Helical" evidence="1">
    <location>
        <begin position="27"/>
        <end position="49"/>
    </location>
</feature>
<accession>A0A9K3DEY6</accession>
<sequence length="51" mass="5633">VLHLGSPAIQDLTFTEAAKPKTDPGRLAVNLSMSVNVFLVVIKWIAYFMTK</sequence>
<feature type="non-terminal residue" evidence="2">
    <location>
        <position position="1"/>
    </location>
</feature>
<comment type="caution">
    <text evidence="2">The sequence shown here is derived from an EMBL/GenBank/DDBJ whole genome shotgun (WGS) entry which is preliminary data.</text>
</comment>
<proteinExistence type="predicted"/>
<protein>
    <submittedName>
        <fullName evidence="2">Uncharacterized protein</fullName>
    </submittedName>
</protein>
<keyword evidence="1" id="KW-1133">Transmembrane helix</keyword>
<name>A0A9K3DEY6_9EUKA</name>
<dbReference type="AlphaFoldDB" id="A0A9K3DEY6"/>